<keyword evidence="1" id="KW-0472">Membrane</keyword>
<keyword evidence="1" id="KW-1133">Transmembrane helix</keyword>
<dbReference type="EMBL" id="LAZR01034751">
    <property type="protein sequence ID" value="KKL44461.1"/>
    <property type="molecule type" value="Genomic_DNA"/>
</dbReference>
<evidence type="ECO:0008006" key="3">
    <source>
        <dbReference type="Google" id="ProtNLM"/>
    </source>
</evidence>
<gene>
    <name evidence="2" type="ORF">LCGC14_2365440</name>
</gene>
<sequence>MAKKISRKKLLKEPDEFMTFTGNLLRFTKEHRVKLVWSCGGIVSLILIFLGTQFFSTRAEKKAATLLEQTLSRYETILKENDLSKAYRDLGKDFEQILKRYSKTGAGKIATIIYANMCFKADEVDKAITLYGKALQYFGDTLSLKNIILSGLA</sequence>
<feature type="non-terminal residue" evidence="2">
    <location>
        <position position="153"/>
    </location>
</feature>
<name>A0A0F9CSM2_9ZZZZ</name>
<reference evidence="2" key="1">
    <citation type="journal article" date="2015" name="Nature">
        <title>Complex archaea that bridge the gap between prokaryotes and eukaryotes.</title>
        <authorList>
            <person name="Spang A."/>
            <person name="Saw J.H."/>
            <person name="Jorgensen S.L."/>
            <person name="Zaremba-Niedzwiedzka K."/>
            <person name="Martijn J."/>
            <person name="Lind A.E."/>
            <person name="van Eijk R."/>
            <person name="Schleper C."/>
            <person name="Guy L."/>
            <person name="Ettema T.J."/>
        </authorList>
    </citation>
    <scope>NUCLEOTIDE SEQUENCE</scope>
</reference>
<organism evidence="2">
    <name type="scientific">marine sediment metagenome</name>
    <dbReference type="NCBI Taxonomy" id="412755"/>
    <lineage>
        <taxon>unclassified sequences</taxon>
        <taxon>metagenomes</taxon>
        <taxon>ecological metagenomes</taxon>
    </lineage>
</organism>
<feature type="transmembrane region" description="Helical" evidence="1">
    <location>
        <begin position="35"/>
        <end position="55"/>
    </location>
</feature>
<dbReference type="AlphaFoldDB" id="A0A0F9CSM2"/>
<evidence type="ECO:0000256" key="1">
    <source>
        <dbReference type="SAM" id="Phobius"/>
    </source>
</evidence>
<protein>
    <recommendedName>
        <fullName evidence="3">Tetratricopeptide repeat-like domain-containing protein</fullName>
    </recommendedName>
</protein>
<proteinExistence type="predicted"/>
<accession>A0A0F9CSM2</accession>
<keyword evidence="1" id="KW-0812">Transmembrane</keyword>
<evidence type="ECO:0000313" key="2">
    <source>
        <dbReference type="EMBL" id="KKL44461.1"/>
    </source>
</evidence>
<comment type="caution">
    <text evidence="2">The sequence shown here is derived from an EMBL/GenBank/DDBJ whole genome shotgun (WGS) entry which is preliminary data.</text>
</comment>